<evidence type="ECO:0000313" key="1">
    <source>
        <dbReference type="EMBL" id="KIJ36266.1"/>
    </source>
</evidence>
<name>A0A0C9VFS7_SPHS4</name>
<gene>
    <name evidence="1" type="ORF">M422DRAFT_34375</name>
</gene>
<dbReference type="Proteomes" id="UP000054279">
    <property type="component" value="Unassembled WGS sequence"/>
</dbReference>
<sequence>MNFSGASKIVKRLVLELRWHFLSTRGLFIDFYLLKKPEIDVILQSRTTLFC</sequence>
<dbReference type="AlphaFoldDB" id="A0A0C9VFS7"/>
<keyword evidence="2" id="KW-1185">Reference proteome</keyword>
<evidence type="ECO:0000313" key="2">
    <source>
        <dbReference type="Proteomes" id="UP000054279"/>
    </source>
</evidence>
<reference evidence="1 2" key="1">
    <citation type="submission" date="2014-06" db="EMBL/GenBank/DDBJ databases">
        <title>Evolutionary Origins and Diversification of the Mycorrhizal Mutualists.</title>
        <authorList>
            <consortium name="DOE Joint Genome Institute"/>
            <consortium name="Mycorrhizal Genomics Consortium"/>
            <person name="Kohler A."/>
            <person name="Kuo A."/>
            <person name="Nagy L.G."/>
            <person name="Floudas D."/>
            <person name="Copeland A."/>
            <person name="Barry K.W."/>
            <person name="Cichocki N."/>
            <person name="Veneault-Fourrey C."/>
            <person name="LaButti K."/>
            <person name="Lindquist E.A."/>
            <person name="Lipzen A."/>
            <person name="Lundell T."/>
            <person name="Morin E."/>
            <person name="Murat C."/>
            <person name="Riley R."/>
            <person name="Ohm R."/>
            <person name="Sun H."/>
            <person name="Tunlid A."/>
            <person name="Henrissat B."/>
            <person name="Grigoriev I.V."/>
            <person name="Hibbett D.S."/>
            <person name="Martin F."/>
        </authorList>
    </citation>
    <scope>NUCLEOTIDE SEQUENCE [LARGE SCALE GENOMIC DNA]</scope>
    <source>
        <strain evidence="1 2">SS14</strain>
    </source>
</reference>
<proteinExistence type="predicted"/>
<dbReference type="HOGENOM" id="CLU_3112211_0_0_1"/>
<feature type="non-terminal residue" evidence="1">
    <location>
        <position position="51"/>
    </location>
</feature>
<protein>
    <submittedName>
        <fullName evidence="1">Uncharacterized protein</fullName>
    </submittedName>
</protein>
<accession>A0A0C9VFS7</accession>
<organism evidence="1 2">
    <name type="scientific">Sphaerobolus stellatus (strain SS14)</name>
    <dbReference type="NCBI Taxonomy" id="990650"/>
    <lineage>
        <taxon>Eukaryota</taxon>
        <taxon>Fungi</taxon>
        <taxon>Dikarya</taxon>
        <taxon>Basidiomycota</taxon>
        <taxon>Agaricomycotina</taxon>
        <taxon>Agaricomycetes</taxon>
        <taxon>Phallomycetidae</taxon>
        <taxon>Geastrales</taxon>
        <taxon>Sphaerobolaceae</taxon>
        <taxon>Sphaerobolus</taxon>
    </lineage>
</organism>
<dbReference type="EMBL" id="KN837180">
    <property type="protein sequence ID" value="KIJ36266.1"/>
    <property type="molecule type" value="Genomic_DNA"/>
</dbReference>